<evidence type="ECO:0000313" key="2">
    <source>
        <dbReference type="EMBL" id="KAK9037959.1"/>
    </source>
</evidence>
<comment type="caution">
    <text evidence="2">The sequence shown here is derived from an EMBL/GenBank/DDBJ whole genome shotgun (WGS) entry which is preliminary data.</text>
</comment>
<feature type="compositionally biased region" description="Acidic residues" evidence="1">
    <location>
        <begin position="290"/>
        <end position="300"/>
    </location>
</feature>
<dbReference type="EMBL" id="JBBPBN010000005">
    <property type="protein sequence ID" value="KAK9037959.1"/>
    <property type="molecule type" value="Genomic_DNA"/>
</dbReference>
<feature type="region of interest" description="Disordered" evidence="1">
    <location>
        <begin position="280"/>
        <end position="300"/>
    </location>
</feature>
<sequence>MTILCIKYRYCKPNIDTWLPVLIPLVCVSVLKVPILENGLVLMAPKTKRFRSGASSSSQAQPNLSDTQTIATHLGLQNTGLSEESTTFPNIYPPGTSTSVLDAHDRFLHLMVSWFFRPSGGKWSTIRVKSFSYATVLSHIFLKEHIDCTVDLALPLTDPIDEKSLRKCKFHLVNNEWVWNPNPQDDDGDDIAPPQAPPVVVAPPPVDIQALFAQLNANLDARFTAIDARFTTFTDDVNAQFNSLDARHNAMETRFKAQEDALRRVETEVSAHHLEWSSHTFGGLSLNDHSDEDEEDIPPP</sequence>
<organism evidence="2 3">
    <name type="scientific">Hibiscus sabdariffa</name>
    <name type="common">roselle</name>
    <dbReference type="NCBI Taxonomy" id="183260"/>
    <lineage>
        <taxon>Eukaryota</taxon>
        <taxon>Viridiplantae</taxon>
        <taxon>Streptophyta</taxon>
        <taxon>Embryophyta</taxon>
        <taxon>Tracheophyta</taxon>
        <taxon>Spermatophyta</taxon>
        <taxon>Magnoliopsida</taxon>
        <taxon>eudicotyledons</taxon>
        <taxon>Gunneridae</taxon>
        <taxon>Pentapetalae</taxon>
        <taxon>rosids</taxon>
        <taxon>malvids</taxon>
        <taxon>Malvales</taxon>
        <taxon>Malvaceae</taxon>
        <taxon>Malvoideae</taxon>
        <taxon>Hibiscus</taxon>
    </lineage>
</organism>
<reference evidence="2 3" key="1">
    <citation type="journal article" date="2024" name="G3 (Bethesda)">
        <title>Genome assembly of Hibiscus sabdariffa L. provides insights into metabolisms of medicinal natural products.</title>
        <authorList>
            <person name="Kim T."/>
        </authorList>
    </citation>
    <scope>NUCLEOTIDE SEQUENCE [LARGE SCALE GENOMIC DNA]</scope>
    <source>
        <strain evidence="2">TK-2024</strain>
        <tissue evidence="2">Old leaves</tissue>
    </source>
</reference>
<evidence type="ECO:0000313" key="3">
    <source>
        <dbReference type="Proteomes" id="UP001396334"/>
    </source>
</evidence>
<protein>
    <submittedName>
        <fullName evidence="2">Uncharacterized protein</fullName>
    </submittedName>
</protein>
<name>A0ABR2TKZ5_9ROSI</name>
<dbReference type="Proteomes" id="UP001396334">
    <property type="component" value="Unassembled WGS sequence"/>
</dbReference>
<evidence type="ECO:0000256" key="1">
    <source>
        <dbReference type="SAM" id="MobiDB-lite"/>
    </source>
</evidence>
<gene>
    <name evidence="2" type="ORF">V6N11_022855</name>
</gene>
<proteinExistence type="predicted"/>
<accession>A0ABR2TKZ5</accession>
<dbReference type="Gene3D" id="3.90.20.10">
    <property type="match status" value="1"/>
</dbReference>
<keyword evidence="3" id="KW-1185">Reference proteome</keyword>